<dbReference type="PANTHER" id="PTHR34587">
    <property type="entry name" value="VWFA DOMAIN-CONTAINING PROTEIN"/>
    <property type="match status" value="1"/>
</dbReference>
<organism evidence="1 2">
    <name type="scientific">Coprinopsis marcescibilis</name>
    <name type="common">Agaric fungus</name>
    <name type="synonym">Psathyrella marcescibilis</name>
    <dbReference type="NCBI Taxonomy" id="230819"/>
    <lineage>
        <taxon>Eukaryota</taxon>
        <taxon>Fungi</taxon>
        <taxon>Dikarya</taxon>
        <taxon>Basidiomycota</taxon>
        <taxon>Agaricomycotina</taxon>
        <taxon>Agaricomycetes</taxon>
        <taxon>Agaricomycetidae</taxon>
        <taxon>Agaricales</taxon>
        <taxon>Agaricineae</taxon>
        <taxon>Psathyrellaceae</taxon>
        <taxon>Coprinopsis</taxon>
    </lineage>
</organism>
<dbReference type="Proteomes" id="UP000307440">
    <property type="component" value="Unassembled WGS sequence"/>
</dbReference>
<protein>
    <submittedName>
        <fullName evidence="1">Uncharacterized protein</fullName>
    </submittedName>
</protein>
<gene>
    <name evidence="1" type="ORF">FA15DRAFT_710076</name>
</gene>
<reference evidence="1 2" key="1">
    <citation type="journal article" date="2019" name="Nat. Ecol. Evol.">
        <title>Megaphylogeny resolves global patterns of mushroom evolution.</title>
        <authorList>
            <person name="Varga T."/>
            <person name="Krizsan K."/>
            <person name="Foldi C."/>
            <person name="Dima B."/>
            <person name="Sanchez-Garcia M."/>
            <person name="Sanchez-Ramirez S."/>
            <person name="Szollosi G.J."/>
            <person name="Szarkandi J.G."/>
            <person name="Papp V."/>
            <person name="Albert L."/>
            <person name="Andreopoulos W."/>
            <person name="Angelini C."/>
            <person name="Antonin V."/>
            <person name="Barry K.W."/>
            <person name="Bougher N.L."/>
            <person name="Buchanan P."/>
            <person name="Buyck B."/>
            <person name="Bense V."/>
            <person name="Catcheside P."/>
            <person name="Chovatia M."/>
            <person name="Cooper J."/>
            <person name="Damon W."/>
            <person name="Desjardin D."/>
            <person name="Finy P."/>
            <person name="Geml J."/>
            <person name="Haridas S."/>
            <person name="Hughes K."/>
            <person name="Justo A."/>
            <person name="Karasinski D."/>
            <person name="Kautmanova I."/>
            <person name="Kiss B."/>
            <person name="Kocsube S."/>
            <person name="Kotiranta H."/>
            <person name="LaButti K.M."/>
            <person name="Lechner B.E."/>
            <person name="Liimatainen K."/>
            <person name="Lipzen A."/>
            <person name="Lukacs Z."/>
            <person name="Mihaltcheva S."/>
            <person name="Morgado L.N."/>
            <person name="Niskanen T."/>
            <person name="Noordeloos M.E."/>
            <person name="Ohm R.A."/>
            <person name="Ortiz-Santana B."/>
            <person name="Ovrebo C."/>
            <person name="Racz N."/>
            <person name="Riley R."/>
            <person name="Savchenko A."/>
            <person name="Shiryaev A."/>
            <person name="Soop K."/>
            <person name="Spirin V."/>
            <person name="Szebenyi C."/>
            <person name="Tomsovsky M."/>
            <person name="Tulloss R.E."/>
            <person name="Uehling J."/>
            <person name="Grigoriev I.V."/>
            <person name="Vagvolgyi C."/>
            <person name="Papp T."/>
            <person name="Martin F.M."/>
            <person name="Miettinen O."/>
            <person name="Hibbett D.S."/>
            <person name="Nagy L.G."/>
        </authorList>
    </citation>
    <scope>NUCLEOTIDE SEQUENCE [LARGE SCALE GENOMIC DNA]</scope>
    <source>
        <strain evidence="1 2">CBS 121175</strain>
    </source>
</reference>
<name>A0A5C3KDX1_COPMA</name>
<dbReference type="AlphaFoldDB" id="A0A5C3KDX1"/>
<evidence type="ECO:0000313" key="1">
    <source>
        <dbReference type="EMBL" id="TFK18210.1"/>
    </source>
</evidence>
<keyword evidence="2" id="KW-1185">Reference proteome</keyword>
<evidence type="ECO:0000313" key="2">
    <source>
        <dbReference type="Proteomes" id="UP000307440"/>
    </source>
</evidence>
<dbReference type="OrthoDB" id="2336871at2759"/>
<dbReference type="PANTHER" id="PTHR34587:SF2">
    <property type="entry name" value="G-PROTEIN COUPLED RECEPTORS FAMILY 1 PROFILE DOMAIN-CONTAINING PROTEIN"/>
    <property type="match status" value="1"/>
</dbReference>
<accession>A0A5C3KDX1</accession>
<proteinExistence type="predicted"/>
<dbReference type="InterPro" id="IPR053216">
    <property type="entry name" value="Appressorial_penetr-assoc"/>
</dbReference>
<dbReference type="STRING" id="230819.A0A5C3KDX1"/>
<sequence>MAQCAQTSMALDSGVIAPGFASNGSPATGQVASLTSTNNFINFCLTSTLAMTNGKQVTAGSCNQAPVGLLPGATNMPSAKFVYPTNGATIAAGTTFTVQLAVRNLVTGSAVNAQNSYLAAPQQLNSAGQIIGHSHVVIEKLTSLTSTTALDPRYYVYFAGLHGVATSGVLSVAVTGGLAAGAHRICSLNTAANHQPVVVSTHQHGSPNDCVHFTVS</sequence>
<dbReference type="EMBL" id="ML210421">
    <property type="protein sequence ID" value="TFK18210.1"/>
    <property type="molecule type" value="Genomic_DNA"/>
</dbReference>